<dbReference type="GO" id="GO:0003677">
    <property type="term" value="F:DNA binding"/>
    <property type="evidence" value="ECO:0007669"/>
    <property type="project" value="UniProtKB-KW"/>
</dbReference>
<comment type="catalytic activity">
    <reaction evidence="9">
        <text>Couples ATP hydrolysis with the unwinding of duplex DNA by translocating in the 3'-5' direction.</text>
        <dbReference type="EC" id="5.6.2.4"/>
    </reaction>
</comment>
<feature type="domain" description="Helicase C-terminal" evidence="14">
    <location>
        <begin position="217"/>
        <end position="363"/>
    </location>
</feature>
<dbReference type="GO" id="GO:0043590">
    <property type="term" value="C:bacterial nucleoid"/>
    <property type="evidence" value="ECO:0007669"/>
    <property type="project" value="TreeGrafter"/>
</dbReference>
<dbReference type="InterPro" id="IPR032284">
    <property type="entry name" value="RecQ_Zn-bd"/>
</dbReference>
<keyword evidence="8" id="KW-0413">Isomerase</keyword>
<organism evidence="15 16">
    <name type="scientific">Flavobacterium xueshanense</name>
    <dbReference type="NCBI Taxonomy" id="935223"/>
    <lineage>
        <taxon>Bacteria</taxon>
        <taxon>Pseudomonadati</taxon>
        <taxon>Bacteroidota</taxon>
        <taxon>Flavobacteriia</taxon>
        <taxon>Flavobacteriales</taxon>
        <taxon>Flavobacteriaceae</taxon>
        <taxon>Flavobacterium</taxon>
    </lineage>
</organism>
<dbReference type="InterPro" id="IPR027417">
    <property type="entry name" value="P-loop_NTPase"/>
</dbReference>
<keyword evidence="16" id="KW-1185">Reference proteome</keyword>
<evidence type="ECO:0000256" key="4">
    <source>
        <dbReference type="ARBA" id="ARBA00022801"/>
    </source>
</evidence>
<evidence type="ECO:0000256" key="7">
    <source>
        <dbReference type="ARBA" id="ARBA00023125"/>
    </source>
</evidence>
<dbReference type="SUPFAM" id="SSF52540">
    <property type="entry name" value="P-loop containing nucleoside triphosphate hydrolases"/>
    <property type="match status" value="1"/>
</dbReference>
<evidence type="ECO:0000256" key="5">
    <source>
        <dbReference type="ARBA" id="ARBA00022806"/>
    </source>
</evidence>
<dbReference type="GO" id="GO:0005524">
    <property type="term" value="F:ATP binding"/>
    <property type="evidence" value="ECO:0007669"/>
    <property type="project" value="UniProtKB-KW"/>
</dbReference>
<comment type="similarity">
    <text evidence="1">Belongs to the helicase family. RecQ subfamily.</text>
</comment>
<dbReference type="InterPro" id="IPR004589">
    <property type="entry name" value="DNA_helicase_ATP-dep_RecQ"/>
</dbReference>
<dbReference type="FunFam" id="3.40.50.300:FF:000296">
    <property type="entry name" value="ATP-dependent DNA helicase RecQ"/>
    <property type="match status" value="1"/>
</dbReference>
<feature type="domain" description="Helicase ATP-binding" evidence="13">
    <location>
        <begin position="25"/>
        <end position="193"/>
    </location>
</feature>
<dbReference type="GO" id="GO:0016787">
    <property type="term" value="F:hydrolase activity"/>
    <property type="evidence" value="ECO:0007669"/>
    <property type="project" value="UniProtKB-KW"/>
</dbReference>
<evidence type="ECO:0000256" key="1">
    <source>
        <dbReference type="ARBA" id="ARBA00005446"/>
    </source>
</evidence>
<dbReference type="OrthoDB" id="9763310at2"/>
<keyword evidence="4" id="KW-0378">Hydrolase</keyword>
<evidence type="ECO:0000256" key="10">
    <source>
        <dbReference type="ARBA" id="ARBA00034808"/>
    </source>
</evidence>
<dbReference type="AlphaFoldDB" id="A0A1I2CCT4"/>
<evidence type="ECO:0000313" key="15">
    <source>
        <dbReference type="EMBL" id="SFE65975.1"/>
    </source>
</evidence>
<dbReference type="PROSITE" id="PS51192">
    <property type="entry name" value="HELICASE_ATP_BIND_1"/>
    <property type="match status" value="1"/>
</dbReference>
<dbReference type="Pfam" id="PF00270">
    <property type="entry name" value="DEAD"/>
    <property type="match status" value="1"/>
</dbReference>
<dbReference type="GO" id="GO:0009378">
    <property type="term" value="F:four-way junction helicase activity"/>
    <property type="evidence" value="ECO:0007669"/>
    <property type="project" value="TreeGrafter"/>
</dbReference>
<evidence type="ECO:0000256" key="2">
    <source>
        <dbReference type="ARBA" id="ARBA00022723"/>
    </source>
</evidence>
<dbReference type="InterPro" id="IPR001650">
    <property type="entry name" value="Helicase_C-like"/>
</dbReference>
<dbReference type="SMART" id="SM00487">
    <property type="entry name" value="DEXDc"/>
    <property type="match status" value="1"/>
</dbReference>
<dbReference type="EC" id="5.6.2.4" evidence="10"/>
<dbReference type="SMART" id="SM00490">
    <property type="entry name" value="HELICc"/>
    <property type="match status" value="1"/>
</dbReference>
<keyword evidence="2" id="KW-0479">Metal-binding</keyword>
<sequence>MQEAVAILQKYWKHDKFRSLQYEIIDSVLSGHDTFALMPTGGGKSVCFQIPAIMNEGICLVISPLVALMKDQVANLQKRNIKAIALTGGIRSEEMIDLLDNCQFGNYKFLYLSPERLQSDWILERIKNLPINLITIDEAHCVSQWGHDFRPAYLKISELKKHFPKVPFLALTATATTRVKEDIIIELGLHKPQIFEKSFARENIAYMIFEVEDKLFRIEQILKKNPQPSIIYVRNRKSCLDISSQLNSLGFKATYYHGGLSSKEKDKNMQSWMNEEVQVIVATNAFGMGIDKANVKTVIHIQLPENMENYYQEAGRAGRNGERAFAVLLTSPSDSIQAQSQFINILPDKKFLNLMYVKLCNYFQIAYGEGINEQFTFNLHHFCLKYEFPTLKTYNAMQFLDRQGIISLSQEFSEKITLQFLIPSKEVIRYMSLNPNDEEIILAILRTYPGIYKMQTAFNLQLIAKKSNHKETEIQAVLHKLKEKKIIEYHSKNNDATLIFNEVREDDRTINRVSKHLENQNQLKKEQLQSVIQYVSEKKVCKNRLILNYFGEKTTVDCGICSFCITKNIKKKDVSLLSREIIALLQAEDLNSRDIQNKTKNSPDDVIGVLKDLLENNTILVKPNNKYTLRS</sequence>
<dbReference type="Pfam" id="PF00271">
    <property type="entry name" value="Helicase_C"/>
    <property type="match status" value="1"/>
</dbReference>
<dbReference type="Gene3D" id="3.40.50.300">
    <property type="entry name" value="P-loop containing nucleotide triphosphate hydrolases"/>
    <property type="match status" value="2"/>
</dbReference>
<evidence type="ECO:0000313" key="16">
    <source>
        <dbReference type="Proteomes" id="UP000198596"/>
    </source>
</evidence>
<dbReference type="CDD" id="cd17920">
    <property type="entry name" value="DEXHc_RecQ"/>
    <property type="match status" value="1"/>
</dbReference>
<dbReference type="PANTHER" id="PTHR13710">
    <property type="entry name" value="DNA HELICASE RECQ FAMILY MEMBER"/>
    <property type="match status" value="1"/>
</dbReference>
<evidence type="ECO:0000256" key="9">
    <source>
        <dbReference type="ARBA" id="ARBA00034617"/>
    </source>
</evidence>
<dbReference type="NCBIfam" id="TIGR00614">
    <property type="entry name" value="recQ_fam"/>
    <property type="match status" value="1"/>
</dbReference>
<dbReference type="GO" id="GO:0043138">
    <property type="term" value="F:3'-5' DNA helicase activity"/>
    <property type="evidence" value="ECO:0007669"/>
    <property type="project" value="UniProtKB-EC"/>
</dbReference>
<protein>
    <recommendedName>
        <fullName evidence="11">ATP-dependent DNA helicase RecQ</fullName>
        <ecNumber evidence="10">5.6.2.4</ecNumber>
    </recommendedName>
    <alternativeName>
        <fullName evidence="12">DNA 3'-5' helicase RecQ</fullName>
    </alternativeName>
</protein>
<keyword evidence="7" id="KW-0238">DNA-binding</keyword>
<dbReference type="InterPro" id="IPR014001">
    <property type="entry name" value="Helicase_ATP-bd"/>
</dbReference>
<dbReference type="GO" id="GO:0006281">
    <property type="term" value="P:DNA repair"/>
    <property type="evidence" value="ECO:0007669"/>
    <property type="project" value="TreeGrafter"/>
</dbReference>
<dbReference type="Proteomes" id="UP000198596">
    <property type="component" value="Unassembled WGS sequence"/>
</dbReference>
<name>A0A1I2CCT4_9FLAO</name>
<evidence type="ECO:0000256" key="6">
    <source>
        <dbReference type="ARBA" id="ARBA00022840"/>
    </source>
</evidence>
<keyword evidence="5 15" id="KW-0347">Helicase</keyword>
<evidence type="ECO:0000256" key="8">
    <source>
        <dbReference type="ARBA" id="ARBA00023235"/>
    </source>
</evidence>
<dbReference type="InterPro" id="IPR011545">
    <property type="entry name" value="DEAD/DEAH_box_helicase_dom"/>
</dbReference>
<dbReference type="InterPro" id="IPR036388">
    <property type="entry name" value="WH-like_DNA-bd_sf"/>
</dbReference>
<dbReference type="PANTHER" id="PTHR13710:SF105">
    <property type="entry name" value="ATP-DEPENDENT DNA HELICASE Q1"/>
    <property type="match status" value="1"/>
</dbReference>
<gene>
    <name evidence="15" type="ORF">SAMN04488131_10328</name>
</gene>
<dbReference type="EMBL" id="FONQ01000003">
    <property type="protein sequence ID" value="SFE65975.1"/>
    <property type="molecule type" value="Genomic_DNA"/>
</dbReference>
<accession>A0A1I2CCT4</accession>
<reference evidence="16" key="1">
    <citation type="submission" date="2016-10" db="EMBL/GenBank/DDBJ databases">
        <authorList>
            <person name="Varghese N."/>
            <person name="Submissions S."/>
        </authorList>
    </citation>
    <scope>NUCLEOTIDE SEQUENCE [LARGE SCALE GENOMIC DNA]</scope>
    <source>
        <strain evidence="16">CGMCC 1.9227</strain>
    </source>
</reference>
<evidence type="ECO:0000256" key="12">
    <source>
        <dbReference type="ARBA" id="ARBA00044550"/>
    </source>
</evidence>
<dbReference type="GO" id="GO:0005737">
    <property type="term" value="C:cytoplasm"/>
    <property type="evidence" value="ECO:0007669"/>
    <property type="project" value="TreeGrafter"/>
</dbReference>
<keyword evidence="3" id="KW-0547">Nucleotide-binding</keyword>
<dbReference type="GO" id="GO:0006310">
    <property type="term" value="P:DNA recombination"/>
    <property type="evidence" value="ECO:0007669"/>
    <property type="project" value="InterPro"/>
</dbReference>
<evidence type="ECO:0000256" key="11">
    <source>
        <dbReference type="ARBA" id="ARBA00044535"/>
    </source>
</evidence>
<dbReference type="Pfam" id="PF16124">
    <property type="entry name" value="RecQ_Zn_bind"/>
    <property type="match status" value="1"/>
</dbReference>
<dbReference type="GO" id="GO:0046872">
    <property type="term" value="F:metal ion binding"/>
    <property type="evidence" value="ECO:0007669"/>
    <property type="project" value="UniProtKB-KW"/>
</dbReference>
<keyword evidence="6" id="KW-0067">ATP-binding</keyword>
<evidence type="ECO:0000256" key="3">
    <source>
        <dbReference type="ARBA" id="ARBA00022741"/>
    </source>
</evidence>
<dbReference type="Gene3D" id="1.10.10.10">
    <property type="entry name" value="Winged helix-like DNA-binding domain superfamily/Winged helix DNA-binding domain"/>
    <property type="match status" value="1"/>
</dbReference>
<dbReference type="GO" id="GO:0030894">
    <property type="term" value="C:replisome"/>
    <property type="evidence" value="ECO:0007669"/>
    <property type="project" value="TreeGrafter"/>
</dbReference>
<evidence type="ECO:0000259" key="13">
    <source>
        <dbReference type="PROSITE" id="PS51192"/>
    </source>
</evidence>
<proteinExistence type="inferred from homology"/>
<dbReference type="PROSITE" id="PS51194">
    <property type="entry name" value="HELICASE_CTER"/>
    <property type="match status" value="1"/>
</dbReference>
<evidence type="ECO:0000259" key="14">
    <source>
        <dbReference type="PROSITE" id="PS51194"/>
    </source>
</evidence>
<dbReference type="RefSeq" id="WP_091203551.1">
    <property type="nucleotide sequence ID" value="NZ_FONQ01000003.1"/>
</dbReference>
<dbReference type="STRING" id="935223.SAMN04488131_10328"/>